<dbReference type="Proteomes" id="UP000712600">
    <property type="component" value="Unassembled WGS sequence"/>
</dbReference>
<accession>A0A3N6R912</accession>
<evidence type="ECO:0000256" key="1">
    <source>
        <dbReference type="ARBA" id="ARBA00022741"/>
    </source>
</evidence>
<dbReference type="GO" id="GO:0047453">
    <property type="term" value="F:ATP-dependent NAD(P)H-hydrate dehydratase activity"/>
    <property type="evidence" value="ECO:0007669"/>
    <property type="project" value="TreeGrafter"/>
</dbReference>
<dbReference type="PANTHER" id="PTHR12592:SF0">
    <property type="entry name" value="ATP-DEPENDENT (S)-NAD(P)H-HYDRATE DEHYDRATASE"/>
    <property type="match status" value="1"/>
</dbReference>
<evidence type="ECO:0000256" key="2">
    <source>
        <dbReference type="ARBA" id="ARBA00022840"/>
    </source>
</evidence>
<evidence type="ECO:0000313" key="3">
    <source>
        <dbReference type="EMBL" id="KAF3501501.1"/>
    </source>
</evidence>
<protein>
    <submittedName>
        <fullName evidence="3">Uncharacterized protein</fullName>
    </submittedName>
</protein>
<keyword evidence="1" id="KW-0547">Nucleotide-binding</keyword>
<dbReference type="PANTHER" id="PTHR12592">
    <property type="entry name" value="ATP-DEPENDENT (S)-NAD(P)H-HYDRATE DEHYDRATASE FAMILY MEMBER"/>
    <property type="match status" value="1"/>
</dbReference>
<dbReference type="OrthoDB" id="1721320at2759"/>
<gene>
    <name evidence="3" type="ORF">F2Q69_00044501</name>
</gene>
<dbReference type="EMBL" id="QGKX02001621">
    <property type="protein sequence ID" value="KAF3501501.1"/>
    <property type="molecule type" value="Genomic_DNA"/>
</dbReference>
<name>A0A3N6R912_BRACR</name>
<comment type="caution">
    <text evidence="3">The sequence shown here is derived from an EMBL/GenBank/DDBJ whole genome shotgun (WGS) entry which is preliminary data.</text>
</comment>
<evidence type="ECO:0000313" key="4">
    <source>
        <dbReference type="Proteomes" id="UP000712600"/>
    </source>
</evidence>
<sequence>MLLAKKFNVPFVVDGDGLILVTTSIDLVNRYPLAVLTPNVDESIYKRPVQKVLNCEVDEQNAWPLCQTVNIISRYITCIWFHLVWQCFLSWAKQLKPGPVSSFENPAIMGIIWLLQNIRY</sequence>
<proteinExistence type="predicted"/>
<organism evidence="3 4">
    <name type="scientific">Brassica cretica</name>
    <name type="common">Mustard</name>
    <dbReference type="NCBI Taxonomy" id="69181"/>
    <lineage>
        <taxon>Eukaryota</taxon>
        <taxon>Viridiplantae</taxon>
        <taxon>Streptophyta</taxon>
        <taxon>Embryophyta</taxon>
        <taxon>Tracheophyta</taxon>
        <taxon>Spermatophyta</taxon>
        <taxon>Magnoliopsida</taxon>
        <taxon>eudicotyledons</taxon>
        <taxon>Gunneridae</taxon>
        <taxon>Pentapetalae</taxon>
        <taxon>rosids</taxon>
        <taxon>malvids</taxon>
        <taxon>Brassicales</taxon>
        <taxon>Brassicaceae</taxon>
        <taxon>Brassiceae</taxon>
        <taxon>Brassica</taxon>
    </lineage>
</organism>
<dbReference type="GO" id="GO:0005524">
    <property type="term" value="F:ATP binding"/>
    <property type="evidence" value="ECO:0007669"/>
    <property type="project" value="UniProtKB-KW"/>
</dbReference>
<dbReference type="GO" id="GO:0110051">
    <property type="term" value="P:metabolite repair"/>
    <property type="evidence" value="ECO:0007669"/>
    <property type="project" value="TreeGrafter"/>
</dbReference>
<dbReference type="AlphaFoldDB" id="A0A3N6R912"/>
<reference evidence="3" key="1">
    <citation type="submission" date="2019-12" db="EMBL/GenBank/DDBJ databases">
        <title>Genome sequencing and annotation of Brassica cretica.</title>
        <authorList>
            <person name="Studholme D.J."/>
            <person name="Sarris P."/>
        </authorList>
    </citation>
    <scope>NUCLEOTIDE SEQUENCE</scope>
    <source>
        <strain evidence="3">PFS-109/04</strain>
        <tissue evidence="3">Leaf</tissue>
    </source>
</reference>
<keyword evidence="2" id="KW-0067">ATP-binding</keyword>